<dbReference type="Proteomes" id="UP001364617">
    <property type="component" value="Unassembled WGS sequence"/>
</dbReference>
<dbReference type="EMBL" id="JAYKXH010000008">
    <property type="protein sequence ID" value="KAK7160620.1"/>
    <property type="molecule type" value="Genomic_DNA"/>
</dbReference>
<reference evidence="1 2" key="1">
    <citation type="submission" date="2024-02" db="EMBL/GenBank/DDBJ databases">
        <title>Chromosome-level genome assembly of the Eurasian Minnow (Phoxinus phoxinus).</title>
        <authorList>
            <person name="Oriowo T.O."/>
            <person name="Martin S."/>
            <person name="Stange M."/>
            <person name="Chrysostomakis Y."/>
            <person name="Brown T."/>
            <person name="Winkler S."/>
            <person name="Kukowka S."/>
            <person name="Myers E.W."/>
            <person name="Bohne A."/>
        </authorList>
    </citation>
    <scope>NUCLEOTIDE SEQUENCE [LARGE SCALE GENOMIC DNA]</scope>
    <source>
        <strain evidence="1">ZFMK-TIS-60720</strain>
        <tissue evidence="1">Whole Organism</tissue>
    </source>
</reference>
<comment type="caution">
    <text evidence="1">The sequence shown here is derived from an EMBL/GenBank/DDBJ whole genome shotgun (WGS) entry which is preliminary data.</text>
</comment>
<gene>
    <name evidence="1" type="ORF">R3I93_008314</name>
</gene>
<accession>A0AAN9D679</accession>
<protein>
    <submittedName>
        <fullName evidence="1">Uncharacterized protein</fullName>
    </submittedName>
</protein>
<keyword evidence="2" id="KW-1185">Reference proteome</keyword>
<evidence type="ECO:0000313" key="2">
    <source>
        <dbReference type="Proteomes" id="UP001364617"/>
    </source>
</evidence>
<name>A0AAN9D679_9TELE</name>
<organism evidence="1 2">
    <name type="scientific">Phoxinus phoxinus</name>
    <name type="common">Eurasian minnow</name>
    <dbReference type="NCBI Taxonomy" id="58324"/>
    <lineage>
        <taxon>Eukaryota</taxon>
        <taxon>Metazoa</taxon>
        <taxon>Chordata</taxon>
        <taxon>Craniata</taxon>
        <taxon>Vertebrata</taxon>
        <taxon>Euteleostomi</taxon>
        <taxon>Actinopterygii</taxon>
        <taxon>Neopterygii</taxon>
        <taxon>Teleostei</taxon>
        <taxon>Ostariophysi</taxon>
        <taxon>Cypriniformes</taxon>
        <taxon>Leuciscidae</taxon>
        <taxon>Phoxininae</taxon>
        <taxon>Phoxinus</taxon>
    </lineage>
</organism>
<sequence>MGDHAYLTEHLYKTYPPLSEAGGYTLAKSDRAKRLNKVPIPASGYSIEYLRRFVDIKRAPLYIIPLQRALSLCLPVEEKSAVMERCLRCEKDIPICDLESHLRIW</sequence>
<dbReference type="AlphaFoldDB" id="A0AAN9D679"/>
<evidence type="ECO:0000313" key="1">
    <source>
        <dbReference type="EMBL" id="KAK7160620.1"/>
    </source>
</evidence>
<proteinExistence type="predicted"/>